<accession>A0A9W9SVQ7</accession>
<dbReference type="EMBL" id="JAPQKP010000003">
    <property type="protein sequence ID" value="KAJ5200749.1"/>
    <property type="molecule type" value="Genomic_DNA"/>
</dbReference>
<name>A0A9W9SVQ7_9EURO</name>
<dbReference type="PANTHER" id="PTHR45033:SF1">
    <property type="entry name" value="OXIDOREDUCTASE (EUROFUNG)"/>
    <property type="match status" value="1"/>
</dbReference>
<dbReference type="GO" id="GO:0016491">
    <property type="term" value="F:oxidoreductase activity"/>
    <property type="evidence" value="ECO:0007669"/>
    <property type="project" value="InterPro"/>
</dbReference>
<dbReference type="InterPro" id="IPR013154">
    <property type="entry name" value="ADH-like_N"/>
</dbReference>
<evidence type="ECO:0000259" key="1">
    <source>
        <dbReference type="SMART" id="SM00829"/>
    </source>
</evidence>
<sequence>MALPQALPQTYKAFRHSTGNTPKTLDAVTEELPSSLKPSEILIRIHAVSLNYRDVAMMHGTYPVPVVERCIPTSDCAAEVVGIGSEVHDFQIGDRVAPIFDLSNIDGTEEEKSVLGGGVNGVLREYAVFDRNVLFHLPKHLSWEEAACITCAGVTAWNALEMPRSKGTALLQGTGGVSMFGLLICLGAGIRPIITSSSDQKLDLVRAIGSPGAIDTINYRHQPKWEEEALRLTNGRGVDVVVDNVGPSTITQSITSLVRRGTVSLVGLLGGFDVDRFPDIVSPTIIKSATIRGIYVGSKADHEALCNFLSEKKIGLKPILDNVTFSFEDSQAAFDHLWNAKHMGKVVIKL</sequence>
<dbReference type="SMART" id="SM00829">
    <property type="entry name" value="PKS_ER"/>
    <property type="match status" value="1"/>
</dbReference>
<reference evidence="2" key="1">
    <citation type="submission" date="2022-11" db="EMBL/GenBank/DDBJ databases">
        <authorList>
            <person name="Petersen C."/>
        </authorList>
    </citation>
    <scope>NUCLEOTIDE SEQUENCE</scope>
    <source>
        <strain evidence="2">IBT 16849</strain>
    </source>
</reference>
<organism evidence="2 3">
    <name type="scientific">Penicillium cf. griseofulvum</name>
    <dbReference type="NCBI Taxonomy" id="2972120"/>
    <lineage>
        <taxon>Eukaryota</taxon>
        <taxon>Fungi</taxon>
        <taxon>Dikarya</taxon>
        <taxon>Ascomycota</taxon>
        <taxon>Pezizomycotina</taxon>
        <taxon>Eurotiomycetes</taxon>
        <taxon>Eurotiomycetidae</taxon>
        <taxon>Eurotiales</taxon>
        <taxon>Aspergillaceae</taxon>
        <taxon>Penicillium</taxon>
    </lineage>
</organism>
<dbReference type="Gene3D" id="3.90.180.10">
    <property type="entry name" value="Medium-chain alcohol dehydrogenases, catalytic domain"/>
    <property type="match status" value="1"/>
</dbReference>
<feature type="domain" description="Enoyl reductase (ER)" evidence="1">
    <location>
        <begin position="20"/>
        <end position="348"/>
    </location>
</feature>
<evidence type="ECO:0000313" key="3">
    <source>
        <dbReference type="Proteomes" id="UP001150879"/>
    </source>
</evidence>
<dbReference type="AlphaFoldDB" id="A0A9W9SVQ7"/>
<dbReference type="SUPFAM" id="SSF51735">
    <property type="entry name" value="NAD(P)-binding Rossmann-fold domains"/>
    <property type="match status" value="1"/>
</dbReference>
<protein>
    <recommendedName>
        <fullName evidence="1">Enoyl reductase (ER) domain-containing protein</fullName>
    </recommendedName>
</protein>
<dbReference type="OrthoDB" id="3509362at2759"/>
<evidence type="ECO:0000313" key="2">
    <source>
        <dbReference type="EMBL" id="KAJ5200749.1"/>
    </source>
</evidence>
<dbReference type="SUPFAM" id="SSF50129">
    <property type="entry name" value="GroES-like"/>
    <property type="match status" value="1"/>
</dbReference>
<dbReference type="InterPro" id="IPR036291">
    <property type="entry name" value="NAD(P)-bd_dom_sf"/>
</dbReference>
<dbReference type="InterPro" id="IPR011032">
    <property type="entry name" value="GroES-like_sf"/>
</dbReference>
<keyword evidence="3" id="KW-1185">Reference proteome</keyword>
<comment type="caution">
    <text evidence="2">The sequence shown here is derived from an EMBL/GenBank/DDBJ whole genome shotgun (WGS) entry which is preliminary data.</text>
</comment>
<dbReference type="PANTHER" id="PTHR45033">
    <property type="match status" value="1"/>
</dbReference>
<dbReference type="Pfam" id="PF08240">
    <property type="entry name" value="ADH_N"/>
    <property type="match status" value="1"/>
</dbReference>
<proteinExistence type="predicted"/>
<dbReference type="InterPro" id="IPR052711">
    <property type="entry name" value="Zinc_ADH-like"/>
</dbReference>
<dbReference type="InterPro" id="IPR013149">
    <property type="entry name" value="ADH-like_C"/>
</dbReference>
<dbReference type="Pfam" id="PF00107">
    <property type="entry name" value="ADH_zinc_N"/>
    <property type="match status" value="1"/>
</dbReference>
<dbReference type="InterPro" id="IPR020843">
    <property type="entry name" value="ER"/>
</dbReference>
<dbReference type="Gene3D" id="3.40.50.720">
    <property type="entry name" value="NAD(P)-binding Rossmann-like Domain"/>
    <property type="match status" value="1"/>
</dbReference>
<gene>
    <name evidence="2" type="ORF">N7472_005953</name>
</gene>
<reference evidence="2" key="2">
    <citation type="journal article" date="2023" name="IMA Fungus">
        <title>Comparative genomic study of the Penicillium genus elucidates a diverse pangenome and 15 lateral gene transfer events.</title>
        <authorList>
            <person name="Petersen C."/>
            <person name="Sorensen T."/>
            <person name="Nielsen M.R."/>
            <person name="Sondergaard T.E."/>
            <person name="Sorensen J.L."/>
            <person name="Fitzpatrick D.A."/>
            <person name="Frisvad J.C."/>
            <person name="Nielsen K.L."/>
        </authorList>
    </citation>
    <scope>NUCLEOTIDE SEQUENCE</scope>
    <source>
        <strain evidence="2">IBT 16849</strain>
    </source>
</reference>
<dbReference type="Proteomes" id="UP001150879">
    <property type="component" value="Unassembled WGS sequence"/>
</dbReference>
<dbReference type="CDD" id="cd08276">
    <property type="entry name" value="MDR7"/>
    <property type="match status" value="1"/>
</dbReference>